<sequence length="209" mass="22882">MDKRQADAIARAILEPGIRAQEEVYRKRMAEALFLVRRRQVGRLALIGCAIGGVVAYFIEVRLTQGLIGGGATGAVLGGLFIWLRARSHAARQRDQTGAAWQRDLIQALGIGGRRGRTMESDYDNPHGCNNVPPDVIFEYRDGYALPVRAMRISGEPYSGKASGSISVVDWDGAFCDGVPHGDFMWTYGGIQTRKARFIHGEIAPDSYG</sequence>
<feature type="transmembrane region" description="Helical" evidence="1">
    <location>
        <begin position="41"/>
        <end position="59"/>
    </location>
</feature>
<organism evidence="2 3">
    <name type="scientific">Xanthomonas chitinilytica</name>
    <dbReference type="NCBI Taxonomy" id="2989819"/>
    <lineage>
        <taxon>Bacteria</taxon>
        <taxon>Pseudomonadati</taxon>
        <taxon>Pseudomonadota</taxon>
        <taxon>Gammaproteobacteria</taxon>
        <taxon>Lysobacterales</taxon>
        <taxon>Lysobacteraceae</taxon>
        <taxon>Xanthomonas</taxon>
    </lineage>
</organism>
<comment type="caution">
    <text evidence="2">The sequence shown here is derived from an EMBL/GenBank/DDBJ whole genome shotgun (WGS) entry which is preliminary data.</text>
</comment>
<name>A0ABT3JTC5_9XANT</name>
<evidence type="ECO:0000256" key="1">
    <source>
        <dbReference type="SAM" id="Phobius"/>
    </source>
</evidence>
<accession>A0ABT3JTC5</accession>
<protein>
    <submittedName>
        <fullName evidence="2">Uncharacterized protein</fullName>
    </submittedName>
</protein>
<dbReference type="Proteomes" id="UP001209922">
    <property type="component" value="Unassembled WGS sequence"/>
</dbReference>
<proteinExistence type="predicted"/>
<keyword evidence="1" id="KW-1133">Transmembrane helix</keyword>
<keyword evidence="3" id="KW-1185">Reference proteome</keyword>
<feature type="transmembrane region" description="Helical" evidence="1">
    <location>
        <begin position="65"/>
        <end position="84"/>
    </location>
</feature>
<gene>
    <name evidence="2" type="ORF">OK345_04380</name>
</gene>
<dbReference type="RefSeq" id="WP_265126705.1">
    <property type="nucleotide sequence ID" value="NZ_JAPCHY010000003.1"/>
</dbReference>
<keyword evidence="1" id="KW-0812">Transmembrane</keyword>
<evidence type="ECO:0000313" key="3">
    <source>
        <dbReference type="Proteomes" id="UP001209922"/>
    </source>
</evidence>
<dbReference type="EMBL" id="JAPCHY010000003">
    <property type="protein sequence ID" value="MCW4471743.1"/>
    <property type="molecule type" value="Genomic_DNA"/>
</dbReference>
<reference evidence="2 3" key="1">
    <citation type="submission" date="2022-10" db="EMBL/GenBank/DDBJ databases">
        <title>Xanthomonas sp. H13-6.</title>
        <authorList>
            <person name="Liu X."/>
            <person name="Deng Z."/>
            <person name="Jiang Y."/>
            <person name="Yu T."/>
            <person name="Ai J."/>
        </authorList>
    </citation>
    <scope>NUCLEOTIDE SEQUENCE [LARGE SCALE GENOMIC DNA]</scope>
    <source>
        <strain evidence="2 3">H13-6</strain>
    </source>
</reference>
<evidence type="ECO:0000313" key="2">
    <source>
        <dbReference type="EMBL" id="MCW4471743.1"/>
    </source>
</evidence>
<keyword evidence="1" id="KW-0472">Membrane</keyword>